<evidence type="ECO:0000313" key="1">
    <source>
        <dbReference type="EMBL" id="KAK7032625.1"/>
    </source>
</evidence>
<protein>
    <submittedName>
        <fullName evidence="1">Uncharacterized protein</fullName>
    </submittedName>
</protein>
<dbReference type="EMBL" id="JAYKXP010000062">
    <property type="protein sequence ID" value="KAK7032625.1"/>
    <property type="molecule type" value="Genomic_DNA"/>
</dbReference>
<dbReference type="Proteomes" id="UP001383192">
    <property type="component" value="Unassembled WGS sequence"/>
</dbReference>
<name>A0AAW0C3Q2_9AGAR</name>
<dbReference type="Gene3D" id="2.100.10.50">
    <property type="match status" value="1"/>
</dbReference>
<gene>
    <name evidence="1" type="ORF">VNI00_012888</name>
</gene>
<proteinExistence type="predicted"/>
<dbReference type="AlphaFoldDB" id="A0AAW0C3Q2"/>
<organism evidence="1 2">
    <name type="scientific">Paramarasmius palmivorus</name>
    <dbReference type="NCBI Taxonomy" id="297713"/>
    <lineage>
        <taxon>Eukaryota</taxon>
        <taxon>Fungi</taxon>
        <taxon>Dikarya</taxon>
        <taxon>Basidiomycota</taxon>
        <taxon>Agaricomycotina</taxon>
        <taxon>Agaricomycetes</taxon>
        <taxon>Agaricomycetidae</taxon>
        <taxon>Agaricales</taxon>
        <taxon>Marasmiineae</taxon>
        <taxon>Marasmiaceae</taxon>
        <taxon>Paramarasmius</taxon>
    </lineage>
</organism>
<comment type="caution">
    <text evidence="1">The sequence shown here is derived from an EMBL/GenBank/DDBJ whole genome shotgun (WGS) entry which is preliminary data.</text>
</comment>
<keyword evidence="2" id="KW-1185">Reference proteome</keyword>
<sequence>MPYINDFDVYYTNQEAQQPPNAIPEFNGASNDINKGFGGEFVYLIPSYTDDASKAATSFKIVIQGTTDPLRKDMAKGAGGDYRYVIPVQGPQAKVTEAQLIRSESALQHPPSGYSGITSDINKGRQGDFLYIIWKTA</sequence>
<reference evidence="1 2" key="1">
    <citation type="submission" date="2024-01" db="EMBL/GenBank/DDBJ databases">
        <title>A draft genome for a cacao thread blight-causing isolate of Paramarasmius palmivorus.</title>
        <authorList>
            <person name="Baruah I.K."/>
            <person name="Bukari Y."/>
            <person name="Amoako-Attah I."/>
            <person name="Meinhardt L.W."/>
            <person name="Bailey B.A."/>
            <person name="Cohen S.P."/>
        </authorList>
    </citation>
    <scope>NUCLEOTIDE SEQUENCE [LARGE SCALE GENOMIC DNA]</scope>
    <source>
        <strain evidence="1 2">GH-12</strain>
    </source>
</reference>
<evidence type="ECO:0000313" key="2">
    <source>
        <dbReference type="Proteomes" id="UP001383192"/>
    </source>
</evidence>
<accession>A0AAW0C3Q2</accession>